<keyword evidence="5" id="KW-1185">Reference proteome</keyword>
<dbReference type="PANTHER" id="PTHR10696">
    <property type="entry name" value="GAMMA-BUTYROBETAINE HYDROXYLASE-RELATED"/>
    <property type="match status" value="1"/>
</dbReference>
<organism evidence="4 5">
    <name type="scientific">Wickerhamomyces anomalus (strain ATCC 58044 / CBS 1984 / NCYC 433 / NRRL Y-366-8)</name>
    <name type="common">Yeast</name>
    <name type="synonym">Hansenula anomala</name>
    <dbReference type="NCBI Taxonomy" id="683960"/>
    <lineage>
        <taxon>Eukaryota</taxon>
        <taxon>Fungi</taxon>
        <taxon>Dikarya</taxon>
        <taxon>Ascomycota</taxon>
        <taxon>Saccharomycotina</taxon>
        <taxon>Saccharomycetes</taxon>
        <taxon>Phaffomycetales</taxon>
        <taxon>Wickerhamomycetaceae</taxon>
        <taxon>Wickerhamomyces</taxon>
    </lineage>
</organism>
<gene>
    <name evidence="4" type="ORF">WICANDRAFT_92822</name>
</gene>
<evidence type="ECO:0000256" key="2">
    <source>
        <dbReference type="ARBA" id="ARBA00023194"/>
    </source>
</evidence>
<dbReference type="SUPFAM" id="SSF51197">
    <property type="entry name" value="Clavaminate synthase-like"/>
    <property type="match status" value="1"/>
</dbReference>
<protein>
    <recommendedName>
        <fullName evidence="3">TauD/TfdA-like domain-containing protein</fullName>
    </recommendedName>
</protein>
<dbReference type="InterPro" id="IPR042098">
    <property type="entry name" value="TauD-like_sf"/>
</dbReference>
<evidence type="ECO:0000256" key="1">
    <source>
        <dbReference type="ARBA" id="ARBA00023002"/>
    </source>
</evidence>
<dbReference type="InterPro" id="IPR050411">
    <property type="entry name" value="AlphaKG_dependent_hydroxylases"/>
</dbReference>
<evidence type="ECO:0000313" key="5">
    <source>
        <dbReference type="Proteomes" id="UP000094112"/>
    </source>
</evidence>
<dbReference type="EMBL" id="KV454210">
    <property type="protein sequence ID" value="ODQ60408.1"/>
    <property type="molecule type" value="Genomic_DNA"/>
</dbReference>
<dbReference type="OrthoDB" id="408743at2759"/>
<sequence length="384" mass="43876">MTVDYAAPQKTYSNGKISLDKVELPDAHIIHGREFPVAYSLNLHGLDYDTDEVESFLAKLAKDGVFTQLIENNGTFVLRDSIPNSDDSKSQQVASIIKTIESNRGQVPFEQNGTLTLRDKKGFNLYTANKSPPEFRLHQHNEYSRFKKFPNSLIFTILEYTATGGETPLVHGGELYQKILKELPVFLTKLSKVGLKFEDEVWYKEAGEDKKVVWNHEVTFGRYIKPDDDYETQKRKALKLAKEYVSEDSKFVGDQDDLIISSTTYPVKKFKSEPVLFSSIPAFADKYTIDEPKIKFGDGSLFDKDELNKFKSLTVESEYKHNWKSGDIVFVHNYQVSHGKLPYKDGKRSTLVAMWDAKDEERKKQFATFELSSVDAELEKLSLA</sequence>
<feature type="domain" description="TauD/TfdA-like" evidence="3">
    <location>
        <begin position="64"/>
        <end position="355"/>
    </location>
</feature>
<dbReference type="GeneID" id="30203627"/>
<dbReference type="InterPro" id="IPR003819">
    <property type="entry name" value="TauD/TfdA-like"/>
</dbReference>
<keyword evidence="1" id="KW-0560">Oxidoreductase</keyword>
<reference evidence="4 5" key="1">
    <citation type="journal article" date="2016" name="Proc. Natl. Acad. Sci. U.S.A.">
        <title>Comparative genomics of biotechnologically important yeasts.</title>
        <authorList>
            <person name="Riley R."/>
            <person name="Haridas S."/>
            <person name="Wolfe K.H."/>
            <person name="Lopes M.R."/>
            <person name="Hittinger C.T."/>
            <person name="Goeker M."/>
            <person name="Salamov A.A."/>
            <person name="Wisecaver J.H."/>
            <person name="Long T.M."/>
            <person name="Calvey C.H."/>
            <person name="Aerts A.L."/>
            <person name="Barry K.W."/>
            <person name="Choi C."/>
            <person name="Clum A."/>
            <person name="Coughlan A.Y."/>
            <person name="Deshpande S."/>
            <person name="Douglass A.P."/>
            <person name="Hanson S.J."/>
            <person name="Klenk H.-P."/>
            <person name="LaButti K.M."/>
            <person name="Lapidus A."/>
            <person name="Lindquist E.A."/>
            <person name="Lipzen A.M."/>
            <person name="Meier-Kolthoff J.P."/>
            <person name="Ohm R.A."/>
            <person name="Otillar R.P."/>
            <person name="Pangilinan J.L."/>
            <person name="Peng Y."/>
            <person name="Rokas A."/>
            <person name="Rosa C.A."/>
            <person name="Scheuner C."/>
            <person name="Sibirny A.A."/>
            <person name="Slot J.C."/>
            <person name="Stielow J.B."/>
            <person name="Sun H."/>
            <person name="Kurtzman C.P."/>
            <person name="Blackwell M."/>
            <person name="Grigoriev I.V."/>
            <person name="Jeffries T.W."/>
        </authorList>
    </citation>
    <scope>NUCLEOTIDE SEQUENCE [LARGE SCALE GENOMIC DNA]</scope>
    <source>
        <strain evidence="5">ATCC 58044 / CBS 1984 / NCYC 433 / NRRL Y-366-8</strain>
    </source>
</reference>
<proteinExistence type="predicted"/>
<dbReference type="GO" id="GO:0017000">
    <property type="term" value="P:antibiotic biosynthetic process"/>
    <property type="evidence" value="ECO:0007669"/>
    <property type="project" value="UniProtKB-KW"/>
</dbReference>
<dbReference type="Proteomes" id="UP000094112">
    <property type="component" value="Unassembled WGS sequence"/>
</dbReference>
<name>A0A1E3P501_WICAA</name>
<dbReference type="GO" id="GO:0016491">
    <property type="term" value="F:oxidoreductase activity"/>
    <property type="evidence" value="ECO:0007669"/>
    <property type="project" value="UniProtKB-KW"/>
</dbReference>
<evidence type="ECO:0000313" key="4">
    <source>
        <dbReference type="EMBL" id="ODQ60408.1"/>
    </source>
</evidence>
<accession>A0A1E3P501</accession>
<dbReference type="AlphaFoldDB" id="A0A1E3P501"/>
<keyword evidence="2" id="KW-0045">Antibiotic biosynthesis</keyword>
<dbReference type="Pfam" id="PF02668">
    <property type="entry name" value="TauD"/>
    <property type="match status" value="1"/>
</dbReference>
<evidence type="ECO:0000259" key="3">
    <source>
        <dbReference type="Pfam" id="PF02668"/>
    </source>
</evidence>
<dbReference type="RefSeq" id="XP_019039615.1">
    <property type="nucleotide sequence ID" value="XM_019186381.1"/>
</dbReference>
<dbReference type="PANTHER" id="PTHR10696:SF56">
    <property type="entry name" value="TAUD_TFDA-LIKE DOMAIN-CONTAINING PROTEIN"/>
    <property type="match status" value="1"/>
</dbReference>
<dbReference type="Gene3D" id="3.60.130.10">
    <property type="entry name" value="Clavaminate synthase-like"/>
    <property type="match status" value="1"/>
</dbReference>
<dbReference type="STRING" id="683960.A0A1E3P501"/>